<protein>
    <submittedName>
        <fullName evidence="1">Uncharacterized protein</fullName>
    </submittedName>
</protein>
<evidence type="ECO:0000313" key="1">
    <source>
        <dbReference type="EMBL" id="KKL73486.1"/>
    </source>
</evidence>
<dbReference type="AlphaFoldDB" id="A0A0F9F4S5"/>
<comment type="caution">
    <text evidence="1">The sequence shown here is derived from an EMBL/GenBank/DDBJ whole genome shotgun (WGS) entry which is preliminary data.</text>
</comment>
<dbReference type="EMBL" id="LAZR01024943">
    <property type="protein sequence ID" value="KKL73486.1"/>
    <property type="molecule type" value="Genomic_DNA"/>
</dbReference>
<gene>
    <name evidence="1" type="ORF">LCGC14_2074370</name>
</gene>
<proteinExistence type="predicted"/>
<sequence>MIRDCYTPGGSVKHLTCDGVITLCGKEIGKPKQHWTYQCRKCEEVFLTIESYRMRQIIREEGRGK</sequence>
<reference evidence="1" key="1">
    <citation type="journal article" date="2015" name="Nature">
        <title>Complex archaea that bridge the gap between prokaryotes and eukaryotes.</title>
        <authorList>
            <person name="Spang A."/>
            <person name="Saw J.H."/>
            <person name="Jorgensen S.L."/>
            <person name="Zaremba-Niedzwiedzka K."/>
            <person name="Martijn J."/>
            <person name="Lind A.E."/>
            <person name="van Eijk R."/>
            <person name="Schleper C."/>
            <person name="Guy L."/>
            <person name="Ettema T.J."/>
        </authorList>
    </citation>
    <scope>NUCLEOTIDE SEQUENCE</scope>
</reference>
<name>A0A0F9F4S5_9ZZZZ</name>
<organism evidence="1">
    <name type="scientific">marine sediment metagenome</name>
    <dbReference type="NCBI Taxonomy" id="412755"/>
    <lineage>
        <taxon>unclassified sequences</taxon>
        <taxon>metagenomes</taxon>
        <taxon>ecological metagenomes</taxon>
    </lineage>
</organism>
<accession>A0A0F9F4S5</accession>